<reference evidence="9 10" key="1">
    <citation type="submission" date="2018-06" db="EMBL/GenBank/DDBJ databases">
        <title>Genomic Encyclopedia of Archaeal and Bacterial Type Strains, Phase II (KMG-II): from individual species to whole genera.</title>
        <authorList>
            <person name="Goeker M."/>
        </authorList>
    </citation>
    <scope>NUCLEOTIDE SEQUENCE [LARGE SCALE GENOMIC DNA]</scope>
    <source>
        <strain evidence="9 10">DSM 24525</strain>
    </source>
</reference>
<dbReference type="GO" id="GO:0004497">
    <property type="term" value="F:monooxygenase activity"/>
    <property type="evidence" value="ECO:0007669"/>
    <property type="project" value="UniProtKB-KW"/>
</dbReference>
<comment type="similarity">
    <text evidence="2">Belongs to the FAD-binding monooxygenase family.</text>
</comment>
<comment type="cofactor">
    <cofactor evidence="1">
        <name>FAD</name>
        <dbReference type="ChEBI" id="CHEBI:57692"/>
    </cofactor>
</comment>
<dbReference type="Proteomes" id="UP000249688">
    <property type="component" value="Unassembled WGS sequence"/>
</dbReference>
<dbReference type="InterPro" id="IPR036188">
    <property type="entry name" value="FAD/NAD-bd_sf"/>
</dbReference>
<protein>
    <submittedName>
        <fullName evidence="9">Cyclohexanone monooxygenase</fullName>
    </submittedName>
</protein>
<keyword evidence="7 9" id="KW-0503">Monooxygenase</keyword>
<accession>A0A2W7HU89</accession>
<comment type="caution">
    <text evidence="9">The sequence shown here is derived from an EMBL/GenBank/DDBJ whole genome shotgun (WGS) entry which is preliminary data.</text>
</comment>
<organism evidence="9 10">
    <name type="scientific">Humitalea rosea</name>
    <dbReference type="NCBI Taxonomy" id="990373"/>
    <lineage>
        <taxon>Bacteria</taxon>
        <taxon>Pseudomonadati</taxon>
        <taxon>Pseudomonadota</taxon>
        <taxon>Alphaproteobacteria</taxon>
        <taxon>Acetobacterales</taxon>
        <taxon>Roseomonadaceae</taxon>
        <taxon>Humitalea</taxon>
    </lineage>
</organism>
<dbReference type="InterPro" id="IPR050775">
    <property type="entry name" value="FAD-binding_Monooxygenases"/>
</dbReference>
<name>A0A2W7HU89_9PROT</name>
<evidence type="ECO:0000313" key="10">
    <source>
        <dbReference type="Proteomes" id="UP000249688"/>
    </source>
</evidence>
<dbReference type="SUPFAM" id="SSF51905">
    <property type="entry name" value="FAD/NAD(P)-binding domain"/>
    <property type="match status" value="3"/>
</dbReference>
<evidence type="ECO:0000256" key="7">
    <source>
        <dbReference type="ARBA" id="ARBA00023033"/>
    </source>
</evidence>
<dbReference type="Gene3D" id="3.50.50.60">
    <property type="entry name" value="FAD/NAD(P)-binding domain"/>
    <property type="match status" value="3"/>
</dbReference>
<sequence length="539" mass="59744">MAEHNGVAAPAHAYDVIVIGAGFAGLYALHRLRKEGYSVRVLEAGDAIGGTWYWNRYPGARCDVESMQYSFSFSDEIQREWNWSQLYAPQPEILSYINFVADRLDLRRDIQLNTRVSAASFDAATRRWTVTTGGGERFIAPFSVMATGCLSIPLDPRIPGLESFQGPVYRTSDWPHGGVDLAGKRVGLIGTGSSGIQATPRLAEQAAQLVVFQRTPNYSIPAQNRPLDPDYIRGWKDNYRERRLAARQTRNNTLNNAGPEPGSLATPEAREKAFEERWAAGGIGFMYAFTDMTSDPEVNRHASEFVRRKIAGIVRDPQVAERLMPKDYGIGGKRICVDTDYFETFNRDNVTLVDVRADPIAQVTPTGIRTEAAEYPLDVLVLAIGFDAMTGALLRIDITGRDGVRLRDRWAEGPKTYLGMAIAGFPNMFLITGPGSPSVFTNMVTSIEQHVDWIADCMRHVLGKQASAIEAEEEAQERWVAHVNELAAKTIFPTANSWYVGANIPGKPRVFMPYLGGAANYAAICERVARSDYEGFRVE</sequence>
<keyword evidence="4" id="KW-0274">FAD</keyword>
<keyword evidence="5" id="KW-0521">NADP</keyword>
<dbReference type="OrthoDB" id="312624at2"/>
<keyword evidence="8" id="KW-1133">Transmembrane helix</keyword>
<evidence type="ECO:0000256" key="1">
    <source>
        <dbReference type="ARBA" id="ARBA00001974"/>
    </source>
</evidence>
<evidence type="ECO:0000256" key="4">
    <source>
        <dbReference type="ARBA" id="ARBA00022827"/>
    </source>
</evidence>
<feature type="transmembrane region" description="Helical" evidence="8">
    <location>
        <begin position="12"/>
        <end position="30"/>
    </location>
</feature>
<keyword evidence="6" id="KW-0560">Oxidoreductase</keyword>
<dbReference type="Pfam" id="PF13738">
    <property type="entry name" value="Pyr_redox_3"/>
    <property type="match status" value="1"/>
</dbReference>
<dbReference type="EMBL" id="QKYU01000046">
    <property type="protein sequence ID" value="PZW37580.1"/>
    <property type="molecule type" value="Genomic_DNA"/>
</dbReference>
<keyword evidence="8" id="KW-0812">Transmembrane</keyword>
<dbReference type="PANTHER" id="PTHR43098:SF3">
    <property type="entry name" value="L-ORNITHINE N(5)-MONOOXYGENASE-RELATED"/>
    <property type="match status" value="1"/>
</dbReference>
<evidence type="ECO:0000256" key="2">
    <source>
        <dbReference type="ARBA" id="ARBA00010139"/>
    </source>
</evidence>
<keyword evidence="3" id="KW-0285">Flavoprotein</keyword>
<gene>
    <name evidence="9" type="ORF">C8P66_1461</name>
</gene>
<evidence type="ECO:0000256" key="5">
    <source>
        <dbReference type="ARBA" id="ARBA00022857"/>
    </source>
</evidence>
<evidence type="ECO:0000256" key="8">
    <source>
        <dbReference type="SAM" id="Phobius"/>
    </source>
</evidence>
<proteinExistence type="inferred from homology"/>
<dbReference type="RefSeq" id="WP_111400572.1">
    <property type="nucleotide sequence ID" value="NZ_QKYU01000046.1"/>
</dbReference>
<dbReference type="AlphaFoldDB" id="A0A2W7HU89"/>
<evidence type="ECO:0000256" key="6">
    <source>
        <dbReference type="ARBA" id="ARBA00023002"/>
    </source>
</evidence>
<keyword evidence="10" id="KW-1185">Reference proteome</keyword>
<evidence type="ECO:0000256" key="3">
    <source>
        <dbReference type="ARBA" id="ARBA00022630"/>
    </source>
</evidence>
<evidence type="ECO:0000313" key="9">
    <source>
        <dbReference type="EMBL" id="PZW37580.1"/>
    </source>
</evidence>
<dbReference type="PANTHER" id="PTHR43098">
    <property type="entry name" value="L-ORNITHINE N(5)-MONOOXYGENASE-RELATED"/>
    <property type="match status" value="1"/>
</dbReference>
<keyword evidence="8" id="KW-0472">Membrane</keyword>